<dbReference type="PANTHER" id="PTHR12907:SF26">
    <property type="entry name" value="HIF PROLYL HYDROXYLASE, ISOFORM C"/>
    <property type="match status" value="1"/>
</dbReference>
<sequence length="206" mass="22587">MLKGARVELTDLEVEALGTRGFFTRPFFIGNEAALAARAEALARADSGVLHAAGIRRGADRTQDSSVRGDLIGWVEPEPDTALGALRERFALLGRALSQGAYLGLGRFDLQLACYPGGGAHYSRHVDAFPGQFNRRATAIWYANEAWKTEHGGVLRLHPKDLPPVDIPPMLDTLVVFLSERIEHEVLPAHARRLALTAWYYGRDSG</sequence>
<feature type="domain" description="Fe2OG dioxygenase" evidence="7">
    <location>
        <begin position="106"/>
        <end position="202"/>
    </location>
</feature>
<dbReference type="InterPro" id="IPR044862">
    <property type="entry name" value="Pro_4_hyd_alph_FE2OG_OXY"/>
</dbReference>
<accession>A0ABX7N3M8</accession>
<evidence type="ECO:0000313" key="8">
    <source>
        <dbReference type="EMBL" id="QSQ13044.1"/>
    </source>
</evidence>
<evidence type="ECO:0000313" key="9">
    <source>
        <dbReference type="Proteomes" id="UP000663090"/>
    </source>
</evidence>
<keyword evidence="3" id="KW-0847">Vitamin C</keyword>
<evidence type="ECO:0000256" key="2">
    <source>
        <dbReference type="ARBA" id="ARBA00022723"/>
    </source>
</evidence>
<evidence type="ECO:0000256" key="6">
    <source>
        <dbReference type="ARBA" id="ARBA00023004"/>
    </source>
</evidence>
<keyword evidence="5" id="KW-0560">Oxidoreductase</keyword>
<gene>
    <name evidence="8" type="ORF">JY572_32560</name>
</gene>
<dbReference type="PANTHER" id="PTHR12907">
    <property type="entry name" value="EGL NINE HOMOLOG-RELATED"/>
    <property type="match status" value="1"/>
</dbReference>
<keyword evidence="9" id="KW-1185">Reference proteome</keyword>
<dbReference type="EMBL" id="CP071091">
    <property type="protein sequence ID" value="QSQ13044.1"/>
    <property type="molecule type" value="Genomic_DNA"/>
</dbReference>
<evidence type="ECO:0000256" key="1">
    <source>
        <dbReference type="ARBA" id="ARBA00001961"/>
    </source>
</evidence>
<proteinExistence type="predicted"/>
<dbReference type="PROSITE" id="PS51471">
    <property type="entry name" value="FE2OG_OXY"/>
    <property type="match status" value="1"/>
</dbReference>
<evidence type="ECO:0000259" key="7">
    <source>
        <dbReference type="PROSITE" id="PS51471"/>
    </source>
</evidence>
<organism evidence="8 9">
    <name type="scientific">Myxococcus landrumensis</name>
    <dbReference type="NCBI Taxonomy" id="2813577"/>
    <lineage>
        <taxon>Bacteria</taxon>
        <taxon>Pseudomonadati</taxon>
        <taxon>Myxococcota</taxon>
        <taxon>Myxococcia</taxon>
        <taxon>Myxococcales</taxon>
        <taxon>Cystobacterineae</taxon>
        <taxon>Myxococcaceae</taxon>
        <taxon>Myxococcus</taxon>
    </lineage>
</organism>
<dbReference type="InterPro" id="IPR005123">
    <property type="entry name" value="Oxoglu/Fe-dep_dioxygenase_dom"/>
</dbReference>
<dbReference type="Pfam" id="PF13640">
    <property type="entry name" value="2OG-FeII_Oxy_3"/>
    <property type="match status" value="1"/>
</dbReference>
<evidence type="ECO:0000256" key="5">
    <source>
        <dbReference type="ARBA" id="ARBA00023002"/>
    </source>
</evidence>
<evidence type="ECO:0000256" key="4">
    <source>
        <dbReference type="ARBA" id="ARBA00022964"/>
    </source>
</evidence>
<comment type="cofactor">
    <cofactor evidence="1">
        <name>L-ascorbate</name>
        <dbReference type="ChEBI" id="CHEBI:38290"/>
    </cofactor>
</comment>
<protein>
    <submittedName>
        <fullName evidence="8">2OG-Fe(II) oxygenase</fullName>
    </submittedName>
</protein>
<evidence type="ECO:0000256" key="3">
    <source>
        <dbReference type="ARBA" id="ARBA00022896"/>
    </source>
</evidence>
<dbReference type="Proteomes" id="UP000663090">
    <property type="component" value="Chromosome"/>
</dbReference>
<reference evidence="8 9" key="1">
    <citation type="submission" date="2021-02" db="EMBL/GenBank/DDBJ databases">
        <title>De Novo genome assembly of isolated myxobacteria.</title>
        <authorList>
            <person name="Stevens D.C."/>
        </authorList>
    </citation>
    <scope>NUCLEOTIDE SEQUENCE [LARGE SCALE GENOMIC DNA]</scope>
    <source>
        <strain evidence="8 9">SCHIC003</strain>
    </source>
</reference>
<dbReference type="InterPro" id="IPR006620">
    <property type="entry name" value="Pro_4_hyd_alph"/>
</dbReference>
<keyword evidence="2" id="KW-0479">Metal-binding</keyword>
<keyword evidence="4" id="KW-0223">Dioxygenase</keyword>
<dbReference type="RefSeq" id="WP_206714749.1">
    <property type="nucleotide sequence ID" value="NZ_CP071091.1"/>
</dbReference>
<dbReference type="InterPro" id="IPR051559">
    <property type="entry name" value="HIF_prolyl_hydroxylases"/>
</dbReference>
<dbReference type="Gene3D" id="2.60.120.620">
    <property type="entry name" value="q2cbj1_9rhob like domain"/>
    <property type="match status" value="1"/>
</dbReference>
<dbReference type="SMART" id="SM00702">
    <property type="entry name" value="P4Hc"/>
    <property type="match status" value="1"/>
</dbReference>
<name>A0ABX7N3M8_9BACT</name>
<keyword evidence="6" id="KW-0408">Iron</keyword>